<keyword evidence="7" id="KW-0418">Kinase</keyword>
<comment type="subcellular location">
    <subcellularLocation>
        <location evidence="1">Cytoplasm</location>
    </subcellularLocation>
</comment>
<feature type="domain" description="PTS EIIA type-4" evidence="8">
    <location>
        <begin position="1"/>
        <end position="123"/>
    </location>
</feature>
<dbReference type="Pfam" id="PF03610">
    <property type="entry name" value="EIIA-man"/>
    <property type="match status" value="1"/>
</dbReference>
<name>A0A916VD27_9FIRM</name>
<dbReference type="PANTHER" id="PTHR33799">
    <property type="entry name" value="PTS PERMEASE-RELATED-RELATED"/>
    <property type="match status" value="1"/>
</dbReference>
<organism evidence="9 10">
    <name type="scientific">Anaerostipes butyraticus</name>
    <dbReference type="NCBI Taxonomy" id="645466"/>
    <lineage>
        <taxon>Bacteria</taxon>
        <taxon>Bacillati</taxon>
        <taxon>Bacillota</taxon>
        <taxon>Clostridia</taxon>
        <taxon>Lachnospirales</taxon>
        <taxon>Lachnospiraceae</taxon>
        <taxon>Anaerostipes</taxon>
    </lineage>
</organism>
<comment type="caution">
    <text evidence="9">The sequence shown here is derived from an EMBL/GenBank/DDBJ whole genome shotgun (WGS) entry which is preliminary data.</text>
</comment>
<accession>A0A916VD27</accession>
<keyword evidence="5" id="KW-0808">Transferase</keyword>
<dbReference type="AlphaFoldDB" id="A0A916VD27"/>
<evidence type="ECO:0000313" key="10">
    <source>
        <dbReference type="Proteomes" id="UP000613208"/>
    </source>
</evidence>
<evidence type="ECO:0000256" key="7">
    <source>
        <dbReference type="ARBA" id="ARBA00022777"/>
    </source>
</evidence>
<reference evidence="9" key="1">
    <citation type="submission" date="2020-06" db="EMBL/GenBank/DDBJ databases">
        <title>Characterization of fructooligosaccharide metabolism and fructooligosaccharide-degrading enzymes in human commensal butyrate producers.</title>
        <authorList>
            <person name="Tanno H."/>
            <person name="Fujii T."/>
            <person name="Hirano K."/>
            <person name="Maeno S."/>
            <person name="Tonozuka T."/>
            <person name="Sakamoto M."/>
            <person name="Ohkuma M."/>
            <person name="Tochio T."/>
            <person name="Endo A."/>
        </authorList>
    </citation>
    <scope>NUCLEOTIDE SEQUENCE</scope>
    <source>
        <strain evidence="9">JCM 17466</strain>
    </source>
</reference>
<dbReference type="InterPro" id="IPR036662">
    <property type="entry name" value="PTS_EIIA_man-typ_sf"/>
</dbReference>
<evidence type="ECO:0000313" key="9">
    <source>
        <dbReference type="EMBL" id="GFO85281.1"/>
    </source>
</evidence>
<dbReference type="EMBL" id="BLYI01000033">
    <property type="protein sequence ID" value="GFO85281.1"/>
    <property type="molecule type" value="Genomic_DNA"/>
</dbReference>
<gene>
    <name evidence="9" type="ORF">ANBU17_16280</name>
</gene>
<dbReference type="GO" id="GO:0005737">
    <property type="term" value="C:cytoplasm"/>
    <property type="evidence" value="ECO:0007669"/>
    <property type="project" value="UniProtKB-SubCell"/>
</dbReference>
<evidence type="ECO:0000256" key="2">
    <source>
        <dbReference type="ARBA" id="ARBA00022448"/>
    </source>
</evidence>
<dbReference type="InterPro" id="IPR033887">
    <property type="entry name" value="PTS_IIA_man"/>
</dbReference>
<dbReference type="Gene3D" id="3.40.50.510">
    <property type="entry name" value="Phosphotransferase system, mannose-type IIA component"/>
    <property type="match status" value="1"/>
</dbReference>
<keyword evidence="4" id="KW-0762">Sugar transport</keyword>
<dbReference type="Proteomes" id="UP000613208">
    <property type="component" value="Unassembled WGS sequence"/>
</dbReference>
<dbReference type="CDD" id="cd00006">
    <property type="entry name" value="PTS_IIA_man"/>
    <property type="match status" value="1"/>
</dbReference>
<evidence type="ECO:0000256" key="1">
    <source>
        <dbReference type="ARBA" id="ARBA00004496"/>
    </source>
</evidence>
<evidence type="ECO:0000256" key="5">
    <source>
        <dbReference type="ARBA" id="ARBA00022679"/>
    </source>
</evidence>
<keyword evidence="6" id="KW-0598">Phosphotransferase system</keyword>
<dbReference type="PANTHER" id="PTHR33799:SF1">
    <property type="entry name" value="PTS SYSTEM MANNOSE-SPECIFIC EIIAB COMPONENT-RELATED"/>
    <property type="match status" value="1"/>
</dbReference>
<dbReference type="GO" id="GO:0009401">
    <property type="term" value="P:phosphoenolpyruvate-dependent sugar phosphotransferase system"/>
    <property type="evidence" value="ECO:0007669"/>
    <property type="project" value="UniProtKB-KW"/>
</dbReference>
<evidence type="ECO:0000256" key="6">
    <source>
        <dbReference type="ARBA" id="ARBA00022683"/>
    </source>
</evidence>
<keyword evidence="2" id="KW-0813">Transport</keyword>
<evidence type="ECO:0000256" key="4">
    <source>
        <dbReference type="ARBA" id="ARBA00022597"/>
    </source>
</evidence>
<dbReference type="SUPFAM" id="SSF53062">
    <property type="entry name" value="PTS system fructose IIA component-like"/>
    <property type="match status" value="1"/>
</dbReference>
<keyword evidence="10" id="KW-1185">Reference proteome</keyword>
<dbReference type="InterPro" id="IPR051471">
    <property type="entry name" value="Bacterial_PTS_sugar_comp"/>
</dbReference>
<proteinExistence type="predicted"/>
<evidence type="ECO:0000259" key="8">
    <source>
        <dbReference type="PROSITE" id="PS51096"/>
    </source>
</evidence>
<evidence type="ECO:0000256" key="3">
    <source>
        <dbReference type="ARBA" id="ARBA00022490"/>
    </source>
</evidence>
<dbReference type="GO" id="GO:0016301">
    <property type="term" value="F:kinase activity"/>
    <property type="evidence" value="ECO:0007669"/>
    <property type="project" value="UniProtKB-KW"/>
</dbReference>
<dbReference type="GO" id="GO:0016020">
    <property type="term" value="C:membrane"/>
    <property type="evidence" value="ECO:0007669"/>
    <property type="project" value="InterPro"/>
</dbReference>
<dbReference type="RefSeq" id="WP_201310988.1">
    <property type="nucleotide sequence ID" value="NZ_BLYI01000033.1"/>
</dbReference>
<dbReference type="InterPro" id="IPR004701">
    <property type="entry name" value="PTS_EIIA_man-typ"/>
</dbReference>
<sequence>MKVIAVSHGSFSKGLVESVQMLVGEQENLVAYGLYPEQTVASLTEKLEEEIKKTPKGEEILFLTDLFHGSPFNAVVSLMKDHDFYHVTGINIPLAVEVMMGRYADKTAAQICEGLLEAAPDTIKYVNQLFEEESEEDEE</sequence>
<protein>
    <recommendedName>
        <fullName evidence="8">PTS EIIA type-4 domain-containing protein</fullName>
    </recommendedName>
</protein>
<dbReference type="PROSITE" id="PS51096">
    <property type="entry name" value="PTS_EIIA_TYPE_4"/>
    <property type="match status" value="1"/>
</dbReference>
<keyword evidence="3" id="KW-0963">Cytoplasm</keyword>